<evidence type="ECO:0000256" key="6">
    <source>
        <dbReference type="ARBA" id="ARBA00022737"/>
    </source>
</evidence>
<evidence type="ECO:0000256" key="14">
    <source>
        <dbReference type="ARBA" id="ARBA00023180"/>
    </source>
</evidence>
<evidence type="ECO:0000313" key="18">
    <source>
        <dbReference type="EMBL" id="OMO57834.1"/>
    </source>
</evidence>
<dbReference type="GO" id="GO:0005524">
    <property type="term" value="F:ATP binding"/>
    <property type="evidence" value="ECO:0007669"/>
    <property type="project" value="UniProtKB-KW"/>
</dbReference>
<dbReference type="PROSITE" id="PS50011">
    <property type="entry name" value="PROTEIN_KINASE_DOM"/>
    <property type="match status" value="1"/>
</dbReference>
<evidence type="ECO:0000256" key="5">
    <source>
        <dbReference type="ARBA" id="ARBA00022729"/>
    </source>
</evidence>
<comment type="subcellular location">
    <subcellularLocation>
        <location evidence="1">Membrane</location>
        <topology evidence="1">Single-pass membrane protein</topology>
    </subcellularLocation>
</comment>
<keyword evidence="3" id="KW-0808">Transferase</keyword>
<feature type="signal peptide" evidence="15">
    <location>
        <begin position="1"/>
        <end position="23"/>
    </location>
</feature>
<feature type="domain" description="Bulb-type lectin" evidence="17">
    <location>
        <begin position="13"/>
        <end position="134"/>
    </location>
</feature>
<keyword evidence="12" id="KW-1015">Disulfide bond</keyword>
<dbReference type="PANTHER" id="PTHR32444">
    <property type="entry name" value="BULB-TYPE LECTIN DOMAIN-CONTAINING PROTEIN"/>
    <property type="match status" value="1"/>
</dbReference>
<evidence type="ECO:0000259" key="16">
    <source>
        <dbReference type="PROSITE" id="PS50011"/>
    </source>
</evidence>
<keyword evidence="9" id="KW-0067">ATP-binding</keyword>
<evidence type="ECO:0000256" key="4">
    <source>
        <dbReference type="ARBA" id="ARBA00022692"/>
    </source>
</evidence>
<evidence type="ECO:0000256" key="9">
    <source>
        <dbReference type="ARBA" id="ARBA00022840"/>
    </source>
</evidence>
<keyword evidence="6" id="KW-0677">Repeat</keyword>
<dbReference type="Gene3D" id="3.30.200.20">
    <property type="entry name" value="Phosphorylase Kinase, domain 1"/>
    <property type="match status" value="1"/>
</dbReference>
<keyword evidence="10" id="KW-1133">Transmembrane helix</keyword>
<proteinExistence type="predicted"/>
<comment type="caution">
    <text evidence="18">The sequence shown here is derived from an EMBL/GenBank/DDBJ whole genome shotgun (WGS) entry which is preliminary data.</text>
</comment>
<organism evidence="18 19">
    <name type="scientific">Corchorus olitorius</name>
    <dbReference type="NCBI Taxonomy" id="93759"/>
    <lineage>
        <taxon>Eukaryota</taxon>
        <taxon>Viridiplantae</taxon>
        <taxon>Streptophyta</taxon>
        <taxon>Embryophyta</taxon>
        <taxon>Tracheophyta</taxon>
        <taxon>Spermatophyta</taxon>
        <taxon>Magnoliopsida</taxon>
        <taxon>eudicotyledons</taxon>
        <taxon>Gunneridae</taxon>
        <taxon>Pentapetalae</taxon>
        <taxon>rosids</taxon>
        <taxon>malvids</taxon>
        <taxon>Malvales</taxon>
        <taxon>Malvaceae</taxon>
        <taxon>Grewioideae</taxon>
        <taxon>Apeibeae</taxon>
        <taxon>Corchorus</taxon>
    </lineage>
</organism>
<evidence type="ECO:0000256" key="7">
    <source>
        <dbReference type="ARBA" id="ARBA00022741"/>
    </source>
</evidence>
<evidence type="ECO:0000256" key="8">
    <source>
        <dbReference type="ARBA" id="ARBA00022777"/>
    </source>
</evidence>
<evidence type="ECO:0000259" key="17">
    <source>
        <dbReference type="PROSITE" id="PS50927"/>
    </source>
</evidence>
<protein>
    <recommendedName>
        <fullName evidence="20">S-locus glycoprotein</fullName>
    </recommendedName>
</protein>
<dbReference type="STRING" id="93759.A0A1R3GIA9"/>
<dbReference type="SUPFAM" id="SSF56112">
    <property type="entry name" value="Protein kinase-like (PK-like)"/>
    <property type="match status" value="1"/>
</dbReference>
<evidence type="ECO:0000256" key="2">
    <source>
        <dbReference type="ARBA" id="ARBA00022527"/>
    </source>
</evidence>
<keyword evidence="5 15" id="KW-0732">Signal</keyword>
<evidence type="ECO:0000256" key="11">
    <source>
        <dbReference type="ARBA" id="ARBA00023136"/>
    </source>
</evidence>
<dbReference type="SUPFAM" id="SSF51110">
    <property type="entry name" value="alpha-D-mannose-specific plant lectins"/>
    <property type="match status" value="1"/>
</dbReference>
<feature type="chain" id="PRO_5012639018" description="S-locus glycoprotein" evidence="15">
    <location>
        <begin position="24"/>
        <end position="443"/>
    </location>
</feature>
<dbReference type="GO" id="GO:0016020">
    <property type="term" value="C:membrane"/>
    <property type="evidence" value="ECO:0007669"/>
    <property type="project" value="UniProtKB-SubCell"/>
</dbReference>
<evidence type="ECO:0000256" key="10">
    <source>
        <dbReference type="ARBA" id="ARBA00022989"/>
    </source>
</evidence>
<dbReference type="SMART" id="SM00108">
    <property type="entry name" value="B_lectin"/>
    <property type="match status" value="1"/>
</dbReference>
<keyword evidence="8" id="KW-0418">Kinase</keyword>
<dbReference type="InterPro" id="IPR036426">
    <property type="entry name" value="Bulb-type_lectin_dom_sf"/>
</dbReference>
<dbReference type="AlphaFoldDB" id="A0A1R3GIA9"/>
<keyword evidence="19" id="KW-1185">Reference proteome</keyword>
<dbReference type="PANTHER" id="PTHR32444:SF226">
    <property type="entry name" value="BULB-TYPE LECTIN DOMAIN-CONTAINING PROTEIN"/>
    <property type="match status" value="1"/>
</dbReference>
<evidence type="ECO:0000256" key="3">
    <source>
        <dbReference type="ARBA" id="ARBA00022679"/>
    </source>
</evidence>
<evidence type="ECO:0000256" key="1">
    <source>
        <dbReference type="ARBA" id="ARBA00004167"/>
    </source>
</evidence>
<feature type="domain" description="Protein kinase" evidence="16">
    <location>
        <begin position="356"/>
        <end position="443"/>
    </location>
</feature>
<dbReference type="PROSITE" id="PS50927">
    <property type="entry name" value="BULB_LECTIN"/>
    <property type="match status" value="1"/>
</dbReference>
<keyword evidence="4" id="KW-0812">Transmembrane</keyword>
<dbReference type="InterPro" id="IPR001480">
    <property type="entry name" value="Bulb-type_lectin_dom"/>
</dbReference>
<reference evidence="19" key="1">
    <citation type="submission" date="2013-09" db="EMBL/GenBank/DDBJ databases">
        <title>Corchorus olitorius genome sequencing.</title>
        <authorList>
            <person name="Alam M."/>
            <person name="Haque M.S."/>
            <person name="Islam M.S."/>
            <person name="Emdad E.M."/>
            <person name="Islam M.M."/>
            <person name="Ahmed B."/>
            <person name="Halim A."/>
            <person name="Hossen Q.M.M."/>
            <person name="Hossain M.Z."/>
            <person name="Ahmed R."/>
            <person name="Khan M.M."/>
            <person name="Islam R."/>
            <person name="Rashid M.M."/>
            <person name="Khan S.A."/>
            <person name="Rahman M.S."/>
            <person name="Alam M."/>
            <person name="Yahiya A.S."/>
            <person name="Khan M.S."/>
            <person name="Azam M.S."/>
            <person name="Haque T."/>
            <person name="Lashkar M.Z.H."/>
            <person name="Akhand A.I."/>
            <person name="Morshed G."/>
            <person name="Roy S."/>
            <person name="Uddin K.S."/>
            <person name="Rabeya T."/>
            <person name="Hossain A.S."/>
            <person name="Chowdhury A."/>
            <person name="Snigdha A.R."/>
            <person name="Mortoza M.S."/>
            <person name="Matin S.A."/>
            <person name="Hoque S.M.E."/>
            <person name="Islam M.K."/>
            <person name="Roy D.K."/>
            <person name="Haider R."/>
            <person name="Moosa M.M."/>
            <person name="Elias S.M."/>
            <person name="Hasan A.M."/>
            <person name="Jahan S."/>
            <person name="Shafiuddin M."/>
            <person name="Mahmood N."/>
            <person name="Shommy N.S."/>
        </authorList>
    </citation>
    <scope>NUCLEOTIDE SEQUENCE [LARGE SCALE GENOMIC DNA]</scope>
    <source>
        <strain evidence="19">cv. O-4</strain>
    </source>
</reference>
<dbReference type="Pfam" id="PF07714">
    <property type="entry name" value="PK_Tyr_Ser-Thr"/>
    <property type="match status" value="1"/>
</dbReference>
<accession>A0A1R3GIA9</accession>
<sequence length="443" mass="49440">MLINLKLVLLIILACLWISCAVAARNTLNQVGKDFGFYLAIHYTGFLNGSLSGGDDLSHPIWLANRQDPILDESGVLIIDATGLKITRHGGNPIQLFSFHSTYSPTNNISLVLEDSGNLVLQHYANSNITTTLWQSFDYPTDTFLPGMNYWPLSSWLSESVFPRPIHNLKSRRRRDDTVYSTNYNVTKVSNGDDEQYVYTTYRLGGMMNYDGGDSTKGGCERWEGPKCRSNGDKYKKKTVTPSQNSTSHSTYNESVTIYDCKDMCWKDCECLGVYAGDDNNKYGLGCHFLIGPYVEGELHGDSYQIITARHHSKKCLLELMTSDEMGEITEFQDANNGHNLNIYTATLLNAATNCFSPENLLGKGGFGPVFKGTMPNGQEVAIKRLSRGSGQGLVEFKNELILIAKLQHTNLVRLLGFCVQGEDKMLVYEYMANKSLDFSIFG</sequence>
<dbReference type="FunFam" id="3.30.200.20:FF:000727">
    <property type="entry name" value="Cysteine-rich RLK (RECEPTOR-like protein kinase) 23"/>
    <property type="match status" value="1"/>
</dbReference>
<name>A0A1R3GIA9_9ROSI</name>
<dbReference type="Pfam" id="PF01453">
    <property type="entry name" value="B_lectin"/>
    <property type="match status" value="1"/>
</dbReference>
<dbReference type="EMBL" id="AWUE01022486">
    <property type="protein sequence ID" value="OMO57834.1"/>
    <property type="molecule type" value="Genomic_DNA"/>
</dbReference>
<keyword evidence="13" id="KW-0675">Receptor</keyword>
<dbReference type="InterPro" id="IPR011009">
    <property type="entry name" value="Kinase-like_dom_sf"/>
</dbReference>
<dbReference type="GO" id="GO:0004674">
    <property type="term" value="F:protein serine/threonine kinase activity"/>
    <property type="evidence" value="ECO:0007669"/>
    <property type="project" value="UniProtKB-KW"/>
</dbReference>
<dbReference type="InterPro" id="IPR000719">
    <property type="entry name" value="Prot_kinase_dom"/>
</dbReference>
<dbReference type="InterPro" id="IPR001245">
    <property type="entry name" value="Ser-Thr/Tyr_kinase_cat_dom"/>
</dbReference>
<dbReference type="Proteomes" id="UP000187203">
    <property type="component" value="Unassembled WGS sequence"/>
</dbReference>
<evidence type="ECO:0000256" key="15">
    <source>
        <dbReference type="SAM" id="SignalP"/>
    </source>
</evidence>
<keyword evidence="11" id="KW-0472">Membrane</keyword>
<evidence type="ECO:0000313" key="19">
    <source>
        <dbReference type="Proteomes" id="UP000187203"/>
    </source>
</evidence>
<evidence type="ECO:0000256" key="13">
    <source>
        <dbReference type="ARBA" id="ARBA00023170"/>
    </source>
</evidence>
<keyword evidence="14" id="KW-0325">Glycoprotein</keyword>
<evidence type="ECO:0000256" key="12">
    <source>
        <dbReference type="ARBA" id="ARBA00023157"/>
    </source>
</evidence>
<dbReference type="OrthoDB" id="4062651at2759"/>
<evidence type="ECO:0008006" key="20">
    <source>
        <dbReference type="Google" id="ProtNLM"/>
    </source>
</evidence>
<keyword evidence="2" id="KW-0723">Serine/threonine-protein kinase</keyword>
<keyword evidence="7" id="KW-0547">Nucleotide-binding</keyword>
<gene>
    <name evidence="18" type="ORF">COLO4_35051</name>
</gene>
<dbReference type="PROSITE" id="PS51257">
    <property type="entry name" value="PROKAR_LIPOPROTEIN"/>
    <property type="match status" value="1"/>
</dbReference>